<keyword evidence="2" id="KW-1185">Reference proteome</keyword>
<dbReference type="Proteomes" id="UP000294513">
    <property type="component" value="Unassembled WGS sequence"/>
</dbReference>
<dbReference type="OrthoDB" id="3451206at2"/>
<protein>
    <submittedName>
        <fullName evidence="1">Uncharacterized protein</fullName>
    </submittedName>
</protein>
<dbReference type="RefSeq" id="WP_131902030.1">
    <property type="nucleotide sequence ID" value="NZ_SMKU01000326.1"/>
</dbReference>
<sequence length="423" mass="45088">MTSTHAIREDLIGRAIEQGPPRRTYLTRTSHAPFVPIPPVRLAPTAPLLAAARESELHRVVKAQIDWARPGREVGPHAYPADFENFLSITCGGGTHGPPESAEVAQGVRQFWDVLVQAGILHVDKARSLVWPGPDAVAITGPDPEAALHAWKRFVIAMLDAWSGVGRVGPDEEGLSTNLLLLLYVLGKPVHQDSVVPLLDDETQAGVHLHLNALAHAALLELHEAKVAITPLGRLVCHTLLQEATGLTIPVVGSFADADAATLLEALVCYRIDDLLEEVDGWLSGRSVETGIAEIRAALCEVGPMARHAGLDLLAGTFGGPFGTEGRRALLALAGDPRLGALAHGLLTPDEEERACAPHRDSSVWALLDLAAMSLDAGTPAPEMLRSLGYLDQPEEKMSGLIAGFGYVDHPCAVRFLDAVIAH</sequence>
<organism evidence="1 2">
    <name type="scientific">Actinomadura rubrisoli</name>
    <dbReference type="NCBI Taxonomy" id="2530368"/>
    <lineage>
        <taxon>Bacteria</taxon>
        <taxon>Bacillati</taxon>
        <taxon>Actinomycetota</taxon>
        <taxon>Actinomycetes</taxon>
        <taxon>Streptosporangiales</taxon>
        <taxon>Thermomonosporaceae</taxon>
        <taxon>Actinomadura</taxon>
    </lineage>
</organism>
<evidence type="ECO:0000313" key="2">
    <source>
        <dbReference type="Proteomes" id="UP000294513"/>
    </source>
</evidence>
<evidence type="ECO:0000313" key="1">
    <source>
        <dbReference type="EMBL" id="TDD69193.1"/>
    </source>
</evidence>
<name>A0A4R5AA69_9ACTN</name>
<dbReference type="EMBL" id="SMKU01000326">
    <property type="protein sequence ID" value="TDD69193.1"/>
    <property type="molecule type" value="Genomic_DNA"/>
</dbReference>
<proteinExistence type="predicted"/>
<accession>A0A4R5AA69</accession>
<comment type="caution">
    <text evidence="1">The sequence shown here is derived from an EMBL/GenBank/DDBJ whole genome shotgun (WGS) entry which is preliminary data.</text>
</comment>
<feature type="non-terminal residue" evidence="1">
    <location>
        <position position="423"/>
    </location>
</feature>
<gene>
    <name evidence="1" type="ORF">E1298_37715</name>
</gene>
<reference evidence="1 2" key="1">
    <citation type="submission" date="2019-03" db="EMBL/GenBank/DDBJ databases">
        <title>Draft genome sequences of novel Actinobacteria.</title>
        <authorList>
            <person name="Sahin N."/>
            <person name="Ay H."/>
            <person name="Saygin H."/>
        </authorList>
    </citation>
    <scope>NUCLEOTIDE SEQUENCE [LARGE SCALE GENOMIC DNA]</scope>
    <source>
        <strain evidence="1 2">H3C3</strain>
    </source>
</reference>
<dbReference type="AlphaFoldDB" id="A0A4R5AA69"/>